<protein>
    <submittedName>
        <fullName evidence="2">Uncharacterized protein</fullName>
    </submittedName>
</protein>
<dbReference type="Gene3D" id="3.40.50.1910">
    <property type="match status" value="1"/>
</dbReference>
<dbReference type="SUPFAM" id="SSF56815">
    <property type="entry name" value="Sec1/munc18-like (SM) proteins"/>
    <property type="match status" value="1"/>
</dbReference>
<gene>
    <name evidence="2" type="ORF">QYT958_LOCUS26124</name>
</gene>
<dbReference type="PANTHER" id="PTHR11679">
    <property type="entry name" value="VESICLE PROTEIN SORTING-ASSOCIATED"/>
    <property type="match status" value="1"/>
</dbReference>
<evidence type="ECO:0000313" key="3">
    <source>
        <dbReference type="Proteomes" id="UP000663848"/>
    </source>
</evidence>
<comment type="similarity">
    <text evidence="1">Belongs to the STXBP/unc-18/SEC1 family.</text>
</comment>
<dbReference type="InterPro" id="IPR036045">
    <property type="entry name" value="Sec1-like_sf"/>
</dbReference>
<dbReference type="GO" id="GO:0016192">
    <property type="term" value="P:vesicle-mediated transport"/>
    <property type="evidence" value="ECO:0007669"/>
    <property type="project" value="InterPro"/>
</dbReference>
<dbReference type="InterPro" id="IPR027482">
    <property type="entry name" value="Sec1-like_dom2"/>
</dbReference>
<reference evidence="2" key="1">
    <citation type="submission" date="2021-02" db="EMBL/GenBank/DDBJ databases">
        <authorList>
            <person name="Nowell W R."/>
        </authorList>
    </citation>
    <scope>NUCLEOTIDE SEQUENCE</scope>
</reference>
<dbReference type="Gene3D" id="3.40.50.2060">
    <property type="match status" value="1"/>
</dbReference>
<evidence type="ECO:0000313" key="2">
    <source>
        <dbReference type="EMBL" id="CAF4836907.1"/>
    </source>
</evidence>
<dbReference type="InterPro" id="IPR001619">
    <property type="entry name" value="Sec1-like"/>
</dbReference>
<dbReference type="Pfam" id="PF00995">
    <property type="entry name" value="Sec1"/>
    <property type="match status" value="1"/>
</dbReference>
<comment type="caution">
    <text evidence="2">The sequence shown here is derived from an EMBL/GenBank/DDBJ whole genome shotgun (WGS) entry which is preliminary data.</text>
</comment>
<accession>A0A821R390</accession>
<organism evidence="2 3">
    <name type="scientific">Rotaria socialis</name>
    <dbReference type="NCBI Taxonomy" id="392032"/>
    <lineage>
        <taxon>Eukaryota</taxon>
        <taxon>Metazoa</taxon>
        <taxon>Spiralia</taxon>
        <taxon>Gnathifera</taxon>
        <taxon>Rotifera</taxon>
        <taxon>Eurotatoria</taxon>
        <taxon>Bdelloidea</taxon>
        <taxon>Philodinida</taxon>
        <taxon>Philodinidae</taxon>
        <taxon>Rotaria</taxon>
    </lineage>
</organism>
<dbReference type="Proteomes" id="UP000663848">
    <property type="component" value="Unassembled WGS sequence"/>
</dbReference>
<dbReference type="EMBL" id="CAJOBR010006110">
    <property type="protein sequence ID" value="CAF4836907.1"/>
    <property type="molecule type" value="Genomic_DNA"/>
</dbReference>
<sequence length="229" mass="25492">MLNLNTSSLSLMKSTGTDLAWKVLIYDELGQDIISPLLTVKELRDLGVTLHVSLKSDRDPVDEIAAVYFIMPTKDNIARIGKDLAEGLYESYYLNFIAPIPRDLLEDLATAALESNVQQNIAKIYDQYLDFITLEDDLLCLRQAGRDSISYFALNRPQMLDVQMDQIIGTIVDSLFSVCVTLGSVPIIRCPKGEAAEIVGEKLDKKLRENLRDPRNSLFSSDSMATGAL</sequence>
<name>A0A821R390_9BILA</name>
<evidence type="ECO:0000256" key="1">
    <source>
        <dbReference type="ARBA" id="ARBA00009884"/>
    </source>
</evidence>
<dbReference type="InterPro" id="IPR043154">
    <property type="entry name" value="Sec-1-like_dom1"/>
</dbReference>
<dbReference type="AlphaFoldDB" id="A0A821R390"/>
<feature type="non-terminal residue" evidence="2">
    <location>
        <position position="1"/>
    </location>
</feature>
<proteinExistence type="inferred from homology"/>